<evidence type="ECO:0000259" key="1">
    <source>
        <dbReference type="Pfam" id="PF07812"/>
    </source>
</evidence>
<comment type="caution">
    <text evidence="2">The sequence shown here is derived from an EMBL/GenBank/DDBJ whole genome shotgun (WGS) entry which is preliminary data.</text>
</comment>
<dbReference type="InterPro" id="IPR012924">
    <property type="entry name" value="TfuA_core"/>
</dbReference>
<organism evidence="2 3">
    <name type="scientific">Candidatus Lumbricidiphila eiseniae</name>
    <dbReference type="NCBI Taxonomy" id="1969409"/>
    <lineage>
        <taxon>Bacteria</taxon>
        <taxon>Bacillati</taxon>
        <taxon>Actinomycetota</taxon>
        <taxon>Actinomycetes</taxon>
        <taxon>Micrococcales</taxon>
        <taxon>Microbacteriaceae</taxon>
        <taxon>Candidatus Lumbricidiphila</taxon>
    </lineage>
</organism>
<gene>
    <name evidence="2" type="ORF">B5766_02900</name>
</gene>
<dbReference type="Proteomes" id="UP000219994">
    <property type="component" value="Unassembled WGS sequence"/>
</dbReference>
<dbReference type="AlphaFoldDB" id="A0A2A6FTW8"/>
<dbReference type="Pfam" id="PF07812">
    <property type="entry name" value="TfuA"/>
    <property type="match status" value="1"/>
</dbReference>
<evidence type="ECO:0000313" key="2">
    <source>
        <dbReference type="EMBL" id="PDQ36100.1"/>
    </source>
</evidence>
<dbReference type="InterPro" id="IPR027304">
    <property type="entry name" value="Trigger_fact/SurA_dom_sf"/>
</dbReference>
<evidence type="ECO:0000313" key="3">
    <source>
        <dbReference type="Proteomes" id="UP000219994"/>
    </source>
</evidence>
<dbReference type="EMBL" id="NAEP01000023">
    <property type="protein sequence ID" value="PDQ36100.1"/>
    <property type="molecule type" value="Genomic_DNA"/>
</dbReference>
<name>A0A2A6FTW8_9MICO</name>
<reference evidence="3" key="1">
    <citation type="submission" date="2017-03" db="EMBL/GenBank/DDBJ databases">
        <authorList>
            <person name="Lund M.B."/>
        </authorList>
    </citation>
    <scope>NUCLEOTIDE SEQUENCE [LARGE SCALE GENOMIC DNA]</scope>
</reference>
<protein>
    <recommendedName>
        <fullName evidence="1">TfuA-like core domain-containing protein</fullName>
    </recommendedName>
</protein>
<proteinExistence type="predicted"/>
<feature type="domain" description="TfuA-like core" evidence="1">
    <location>
        <begin position="52"/>
        <end position="171"/>
    </location>
</feature>
<dbReference type="SUPFAM" id="SSF109998">
    <property type="entry name" value="Triger factor/SurA peptide-binding domain-like"/>
    <property type="match status" value="1"/>
</dbReference>
<sequence>MSAPTAVFLGPSLPLAEARAILPHADYYGPARAGDIYRAVAFNQAKIIVLIDGFFGSVPSVWHKEILAALSDGCVVFGASSMGALRAAECDSFGMVGYGWVYEQYASGALEDDDEVALLHHGSDQGYSPVTVPMIVLRRGIELAVLCDPFHKEAGQRLLHTAKHFAYQERSWTALADTLTPTDPAAGDLLEVVRASGTDVKADDARMALQAAAQHAGFQIQDPAATPVIVEDTAFWRRLRAEVGGSRIEPLTNERQPPAPVLATMDRPLADALRTPSDHQVGLEARLFAQLVNDTAEVLGVIPSSEALQIRANEFRRVNSLHSGEAMKQWLQERGLSVASWIAALRFDLLVDRLEDEYASSLRNYLPMLLARAARPLSKERSVTLTLEADEPGDLLYSALANLAQSEGVPRAASYDSLARRLGFDSLSELIEMARCSPSA</sequence>
<accession>A0A2A6FTW8</accession>